<dbReference type="Pfam" id="PF04892">
    <property type="entry name" value="VanZ"/>
    <property type="match status" value="1"/>
</dbReference>
<evidence type="ECO:0000313" key="3">
    <source>
        <dbReference type="Proteomes" id="UP000283095"/>
    </source>
</evidence>
<dbReference type="PANTHER" id="PTHR36834:SF1">
    <property type="entry name" value="INTEGRAL MEMBRANE PROTEIN"/>
    <property type="match status" value="1"/>
</dbReference>
<dbReference type="InterPro" id="IPR047928">
    <property type="entry name" value="Perm_prefix_1"/>
</dbReference>
<dbReference type="RefSeq" id="WP_127760974.1">
    <property type="nucleotide sequence ID" value="NZ_CP026095.1"/>
</dbReference>
<dbReference type="PANTHER" id="PTHR36834">
    <property type="entry name" value="MEMBRANE PROTEIN-RELATED"/>
    <property type="match status" value="1"/>
</dbReference>
<gene>
    <name evidence="2" type="ORF">BAOM_3271</name>
</gene>
<sequence length="256" mass="30084">MDKNIETYVKQIVSELNCSEKEKSEIAEEMKDHLHLLKSEYIEQGFSDGEATQKALQSFGDRKNIKEGFQYSLFPYYKIFKVGTWVLFGLYSFILLWNLIFIRILDRIINSSNPNYFNRYFWFPEDSNKFFDIEVWKLNSNIIPFQNTYEYMVGSDRFNLDIILHNTLGNILIFVPLGIFLPILFKKYKTFSKVCISSILITTTIEVLQFSLQIGQFDIDDIILNTTGGIMGYFILKSITKILNFTKWNVFQKTTS</sequence>
<dbReference type="KEGG" id="pasa:BAOM_3271"/>
<dbReference type="InterPro" id="IPR053150">
    <property type="entry name" value="Teicoplanin_resist-assoc"/>
</dbReference>
<name>A0A3Q9RPP0_9BACI</name>
<organism evidence="2 3">
    <name type="scientific">Peribacillus asahii</name>
    <dbReference type="NCBI Taxonomy" id="228899"/>
    <lineage>
        <taxon>Bacteria</taxon>
        <taxon>Bacillati</taxon>
        <taxon>Bacillota</taxon>
        <taxon>Bacilli</taxon>
        <taxon>Bacillales</taxon>
        <taxon>Bacillaceae</taxon>
        <taxon>Peribacillus</taxon>
    </lineage>
</organism>
<dbReference type="EMBL" id="CP026095">
    <property type="protein sequence ID" value="AZV43880.1"/>
    <property type="molecule type" value="Genomic_DNA"/>
</dbReference>
<protein>
    <recommendedName>
        <fullName evidence="1">VanZ-like domain-containing protein</fullName>
    </recommendedName>
</protein>
<feature type="domain" description="VanZ-like" evidence="1">
    <location>
        <begin position="99"/>
        <end position="237"/>
    </location>
</feature>
<dbReference type="OrthoDB" id="4822551at2"/>
<evidence type="ECO:0000313" key="2">
    <source>
        <dbReference type="EMBL" id="AZV43880.1"/>
    </source>
</evidence>
<dbReference type="AlphaFoldDB" id="A0A3Q9RPP0"/>
<accession>A0A3Q9RPP0</accession>
<reference evidence="2 3" key="1">
    <citation type="submission" date="2018-01" db="EMBL/GenBank/DDBJ databases">
        <title>Bacillus asahii Genome sequencing and assembly.</title>
        <authorList>
            <person name="Jiang H."/>
            <person name="Feng Y."/>
            <person name="Zhao F."/>
            <person name="Lin X."/>
        </authorList>
    </citation>
    <scope>NUCLEOTIDE SEQUENCE [LARGE SCALE GENOMIC DNA]</scope>
    <source>
        <strain evidence="2 3">OM18</strain>
    </source>
</reference>
<proteinExistence type="predicted"/>
<dbReference type="Proteomes" id="UP000283095">
    <property type="component" value="Chromosome"/>
</dbReference>
<dbReference type="NCBIfam" id="NF038403">
    <property type="entry name" value="perm_prefix_1"/>
    <property type="match status" value="1"/>
</dbReference>
<dbReference type="InterPro" id="IPR006976">
    <property type="entry name" value="VanZ-like"/>
</dbReference>
<evidence type="ECO:0000259" key="1">
    <source>
        <dbReference type="Pfam" id="PF04892"/>
    </source>
</evidence>